<dbReference type="EMBL" id="GGFK01015522">
    <property type="protein sequence ID" value="MBW48843.1"/>
    <property type="molecule type" value="Transcribed_RNA"/>
</dbReference>
<keyword evidence="1" id="KW-0732">Signal</keyword>
<accession>A0A2M4B720</accession>
<feature type="chain" id="PRO_5014597733" evidence="1">
    <location>
        <begin position="24"/>
        <end position="75"/>
    </location>
</feature>
<evidence type="ECO:0000313" key="2">
    <source>
        <dbReference type="EMBL" id="MBW48843.1"/>
    </source>
</evidence>
<evidence type="ECO:0000256" key="1">
    <source>
        <dbReference type="SAM" id="SignalP"/>
    </source>
</evidence>
<feature type="signal peptide" evidence="1">
    <location>
        <begin position="1"/>
        <end position="23"/>
    </location>
</feature>
<reference evidence="2" key="1">
    <citation type="submission" date="2018-01" db="EMBL/GenBank/DDBJ databases">
        <title>An insight into the sialome of Amazonian anophelines.</title>
        <authorList>
            <person name="Ribeiro J.M."/>
            <person name="Scarpassa V."/>
            <person name="Calvo E."/>
        </authorList>
    </citation>
    <scope>NUCLEOTIDE SEQUENCE</scope>
    <source>
        <tissue evidence="2">Salivary glands</tissue>
    </source>
</reference>
<sequence>METDVLIENRRLLLLLMLTMTTGRERNKTSWGYASSERVSVYGELLGFSQCMRVYRDHPAGCARNTIFRWRWRSV</sequence>
<name>A0A2M4B720_9DIPT</name>
<protein>
    <submittedName>
        <fullName evidence="2">Putative secreted protein</fullName>
    </submittedName>
</protein>
<organism evidence="2">
    <name type="scientific">Anopheles triannulatus</name>
    <dbReference type="NCBI Taxonomy" id="58253"/>
    <lineage>
        <taxon>Eukaryota</taxon>
        <taxon>Metazoa</taxon>
        <taxon>Ecdysozoa</taxon>
        <taxon>Arthropoda</taxon>
        <taxon>Hexapoda</taxon>
        <taxon>Insecta</taxon>
        <taxon>Pterygota</taxon>
        <taxon>Neoptera</taxon>
        <taxon>Endopterygota</taxon>
        <taxon>Diptera</taxon>
        <taxon>Nematocera</taxon>
        <taxon>Culicoidea</taxon>
        <taxon>Culicidae</taxon>
        <taxon>Anophelinae</taxon>
        <taxon>Anopheles</taxon>
    </lineage>
</organism>
<dbReference type="AlphaFoldDB" id="A0A2M4B720"/>
<proteinExistence type="predicted"/>